<proteinExistence type="predicted"/>
<dbReference type="OrthoDB" id="9800872at2"/>
<evidence type="ECO:0000313" key="2">
    <source>
        <dbReference type="Proteomes" id="UP000027931"/>
    </source>
</evidence>
<gene>
    <name evidence="1" type="ORF">EL26_22560</name>
</gene>
<accession>A0A074LJ58</accession>
<dbReference type="RefSeq" id="WP_038094152.1">
    <property type="nucleotide sequence ID" value="NZ_JMIR01000046.1"/>
</dbReference>
<name>A0A074LJ58_9BACL</name>
<dbReference type="EMBL" id="JMIR01000046">
    <property type="protein sequence ID" value="KEO81124.1"/>
    <property type="molecule type" value="Genomic_DNA"/>
</dbReference>
<dbReference type="AlphaFoldDB" id="A0A074LJ58"/>
<dbReference type="Proteomes" id="UP000027931">
    <property type="component" value="Unassembled WGS sequence"/>
</dbReference>
<reference evidence="1 2" key="1">
    <citation type="journal article" date="2013" name="Int. J. Syst. Evol. Microbiol.">
        <title>Tumebacillus flagellatus sp. nov., an alpha-amylase/pullulanase-producing bacterium isolated from cassava wastewater.</title>
        <authorList>
            <person name="Wang Q."/>
            <person name="Xie N."/>
            <person name="Qin Y."/>
            <person name="Shen N."/>
            <person name="Zhu J."/>
            <person name="Mi H."/>
            <person name="Huang R."/>
        </authorList>
    </citation>
    <scope>NUCLEOTIDE SEQUENCE [LARGE SCALE GENOMIC DNA]</scope>
    <source>
        <strain evidence="1 2">GST4</strain>
    </source>
</reference>
<sequence>MYQSKTLATPAASPEAAHRFFLNKLTVETDVADVIVDSQNGPLPYQLIDGFEYWEIEGGPVER</sequence>
<protein>
    <submittedName>
        <fullName evidence="1">Uncharacterized protein</fullName>
    </submittedName>
</protein>
<keyword evidence="2" id="KW-1185">Reference proteome</keyword>
<comment type="caution">
    <text evidence="1">The sequence shown here is derived from an EMBL/GenBank/DDBJ whole genome shotgun (WGS) entry which is preliminary data.</text>
</comment>
<organism evidence="1 2">
    <name type="scientific">Tumebacillus flagellatus</name>
    <dbReference type="NCBI Taxonomy" id="1157490"/>
    <lineage>
        <taxon>Bacteria</taxon>
        <taxon>Bacillati</taxon>
        <taxon>Bacillota</taxon>
        <taxon>Bacilli</taxon>
        <taxon>Bacillales</taxon>
        <taxon>Alicyclobacillaceae</taxon>
        <taxon>Tumebacillus</taxon>
    </lineage>
</organism>
<evidence type="ECO:0000313" key="1">
    <source>
        <dbReference type="EMBL" id="KEO81124.1"/>
    </source>
</evidence>